<evidence type="ECO:0000313" key="2">
    <source>
        <dbReference type="Proteomes" id="UP000033930"/>
    </source>
</evidence>
<dbReference type="InterPro" id="IPR011204">
    <property type="entry name" value="Virulence_RhuM-like"/>
</dbReference>
<evidence type="ECO:0000313" key="1">
    <source>
        <dbReference type="EMBL" id="KKR99634.1"/>
    </source>
</evidence>
<proteinExistence type="predicted"/>
<name>A0A0G0VFD7_9BACT</name>
<comment type="caution">
    <text evidence="1">The sequence shown here is derived from an EMBL/GenBank/DDBJ whole genome shotgun (WGS) entry which is preliminary data.</text>
</comment>
<organism evidence="1 2">
    <name type="scientific">Candidatus Uhrbacteria bacterium GW2011_GWC1_41_20</name>
    <dbReference type="NCBI Taxonomy" id="1618983"/>
    <lineage>
        <taxon>Bacteria</taxon>
        <taxon>Candidatus Uhriibacteriota</taxon>
    </lineage>
</organism>
<reference evidence="1 2" key="1">
    <citation type="journal article" date="2015" name="Nature">
        <title>rRNA introns, odd ribosomes, and small enigmatic genomes across a large radiation of phyla.</title>
        <authorList>
            <person name="Brown C.T."/>
            <person name="Hug L.A."/>
            <person name="Thomas B.C."/>
            <person name="Sharon I."/>
            <person name="Castelle C.J."/>
            <person name="Singh A."/>
            <person name="Wilkins M.J."/>
            <person name="Williams K.H."/>
            <person name="Banfield J.F."/>
        </authorList>
    </citation>
    <scope>NUCLEOTIDE SEQUENCE [LARGE SCALE GENOMIC DNA]</scope>
</reference>
<dbReference type="Pfam" id="PF13310">
    <property type="entry name" value="Virulence_RhuM"/>
    <property type="match status" value="1"/>
</dbReference>
<dbReference type="AlphaFoldDB" id="A0A0G0VFD7"/>
<dbReference type="EMBL" id="LCAW01000004">
    <property type="protein sequence ID" value="KKR99634.1"/>
    <property type="molecule type" value="Genomic_DNA"/>
</dbReference>
<dbReference type="PATRIC" id="fig|1618983.3.peg.229"/>
<dbReference type="PANTHER" id="PTHR35810">
    <property type="entry name" value="CYTOPLASMIC PROTEIN-RELATED"/>
    <property type="match status" value="1"/>
</dbReference>
<accession>A0A0G0VFD7</accession>
<dbReference type="PANTHER" id="PTHR35810:SF1">
    <property type="entry name" value="CYTOPLASMIC PROTEIN"/>
    <property type="match status" value="1"/>
</dbReference>
<dbReference type="Proteomes" id="UP000033930">
    <property type="component" value="Unassembled WGS sequence"/>
</dbReference>
<protein>
    <recommendedName>
        <fullName evidence="3">Bro-N domain-containing protein</fullName>
    </recommendedName>
</protein>
<sequence>MENCESNNKIIIYEGDGGQPHIEVRLENDTVWLPQAKIAELFGVQRPAITKHLINIFESGELEEKLVSSILEHTATDGKSYQTQFYNLDVIISVGYRVNSVMATKFRKWATGRLREYIVKGFTMDDERLKNVGGGVYWKELLARIRDIRASEKSFIKKLGKNWKIEYRMGEI</sequence>
<gene>
    <name evidence="1" type="ORF">UU50_C0004G0015</name>
</gene>
<evidence type="ECO:0008006" key="3">
    <source>
        <dbReference type="Google" id="ProtNLM"/>
    </source>
</evidence>